<evidence type="ECO:0000259" key="1">
    <source>
        <dbReference type="Pfam" id="PF00881"/>
    </source>
</evidence>
<dbReference type="NCBIfam" id="TIGR03891">
    <property type="entry name" value="thiopep_ocin"/>
    <property type="match status" value="1"/>
</dbReference>
<accession>A0A1H9LW15</accession>
<dbReference type="SUPFAM" id="SSF55469">
    <property type="entry name" value="FMN-dependent nitroreductase-like"/>
    <property type="match status" value="1"/>
</dbReference>
<dbReference type="RefSeq" id="WP_089952441.1">
    <property type="nucleotide sequence ID" value="NZ_FOFR01000008.1"/>
</dbReference>
<dbReference type="PANTHER" id="PTHR43745">
    <property type="entry name" value="NITROREDUCTASE MJ1384-RELATED"/>
    <property type="match status" value="1"/>
</dbReference>
<evidence type="ECO:0000259" key="2">
    <source>
        <dbReference type="Pfam" id="PF14028"/>
    </source>
</evidence>
<dbReference type="EMBL" id="FOFR01000008">
    <property type="protein sequence ID" value="SER15548.1"/>
    <property type="molecule type" value="Genomic_DNA"/>
</dbReference>
<proteinExistence type="predicted"/>
<dbReference type="InterPro" id="IPR052544">
    <property type="entry name" value="Bacteriocin_Proc_Enz"/>
</dbReference>
<dbReference type="Gene3D" id="3.40.109.10">
    <property type="entry name" value="NADH Oxidase"/>
    <property type="match status" value="1"/>
</dbReference>
<dbReference type="InterPro" id="IPR000415">
    <property type="entry name" value="Nitroreductase-like"/>
</dbReference>
<sequence>MTWTGLHCRVNWRRADVDTFIADALAPAMAAHEWYFLRYWETGPHLRVRVKGDPGRLGTVLRDLIAAQEFETTGDEPGWLPHGDVREAEYVPETARYGGPKALPVAEEVFCRSTEVAVAVLKAARTDSARLTAAIELTVATARALGLDLPRAASWLRTLGTSWRNVDEWAPAPTLGSHTAAHRLIAHRGEDLAGRWHREPTGATAHWVAAIRAAVEELATWLPHVWASQLHMLLNRLGITPNEERTICWTTAAAALSPTGLTGFHDDGATAPDRRYLEASKFLPGFADQLPRRTAPVPQQFAPWLPRTPLESTVDEKLAGPLRSRRTSRDLRGTLGADRLGTLLWTSMSPADGRRPYPSAGARYCARLRLVALDVQGLASGSYEVDELGRTLVRLGDAPSVEDLEATSMWFGEGTTELAATPAVLALYIRIGELRRTYGLRALRFAFTEAGHLAQNLTVTAASQGIRTGLVGGFYDDIAHDVIGLDGVDDALVYFLPLAS</sequence>
<organism evidence="3 4">
    <name type="scientific">Lentzea xinjiangensis</name>
    <dbReference type="NCBI Taxonomy" id="402600"/>
    <lineage>
        <taxon>Bacteria</taxon>
        <taxon>Bacillati</taxon>
        <taxon>Actinomycetota</taxon>
        <taxon>Actinomycetes</taxon>
        <taxon>Pseudonocardiales</taxon>
        <taxon>Pseudonocardiaceae</taxon>
        <taxon>Lentzea</taxon>
    </lineage>
</organism>
<feature type="domain" description="Thiopeptide-type bacteriocin biosynthesis" evidence="2">
    <location>
        <begin position="13"/>
        <end position="251"/>
    </location>
</feature>
<dbReference type="PANTHER" id="PTHR43745:SF2">
    <property type="entry name" value="NITROREDUCTASE MJ1384-RELATED"/>
    <property type="match status" value="1"/>
</dbReference>
<dbReference type="CDD" id="cd02142">
    <property type="entry name" value="McbC_SagB-like_oxidoreductase"/>
    <property type="match status" value="1"/>
</dbReference>
<dbReference type="OrthoDB" id="3607295at2"/>
<keyword evidence="4" id="KW-1185">Reference proteome</keyword>
<dbReference type="Pfam" id="PF00881">
    <property type="entry name" value="Nitroreductase"/>
    <property type="match status" value="1"/>
</dbReference>
<dbReference type="GO" id="GO:0016491">
    <property type="term" value="F:oxidoreductase activity"/>
    <property type="evidence" value="ECO:0007669"/>
    <property type="project" value="InterPro"/>
</dbReference>
<name>A0A1H9LW15_9PSEU</name>
<evidence type="ECO:0000313" key="3">
    <source>
        <dbReference type="EMBL" id="SER15548.1"/>
    </source>
</evidence>
<dbReference type="AlphaFoldDB" id="A0A1H9LW15"/>
<dbReference type="Pfam" id="PF14028">
    <property type="entry name" value="Lant_dehydr_C"/>
    <property type="match status" value="1"/>
</dbReference>
<dbReference type="InterPro" id="IPR023809">
    <property type="entry name" value="Thiopep_bacteriocin_synth_dom"/>
</dbReference>
<dbReference type="Proteomes" id="UP000199352">
    <property type="component" value="Unassembled WGS sequence"/>
</dbReference>
<gene>
    <name evidence="3" type="ORF">SAMN05216188_108126</name>
</gene>
<dbReference type="InterPro" id="IPR029479">
    <property type="entry name" value="Nitroreductase"/>
</dbReference>
<evidence type="ECO:0000313" key="4">
    <source>
        <dbReference type="Proteomes" id="UP000199352"/>
    </source>
</evidence>
<dbReference type="STRING" id="402600.SAMN05216188_108126"/>
<reference evidence="4" key="1">
    <citation type="submission" date="2016-10" db="EMBL/GenBank/DDBJ databases">
        <authorList>
            <person name="Varghese N."/>
            <person name="Submissions S."/>
        </authorList>
    </citation>
    <scope>NUCLEOTIDE SEQUENCE [LARGE SCALE GENOMIC DNA]</scope>
    <source>
        <strain evidence="4">CGMCC 4.3525</strain>
    </source>
</reference>
<feature type="domain" description="Nitroreductase" evidence="1">
    <location>
        <begin position="323"/>
        <end position="497"/>
    </location>
</feature>
<protein>
    <submittedName>
        <fullName evidence="3">Thiopeptide-type bacteriocin biosynthesis domain-containing protein</fullName>
    </submittedName>
</protein>